<reference evidence="1" key="1">
    <citation type="submission" date="2013-07" db="EMBL/GenBank/DDBJ databases">
        <title>The Genome Sequence of Cryptococcus bestiolae CBS10118.</title>
        <authorList>
            <consortium name="The Broad Institute Genome Sequencing Platform"/>
            <person name="Cuomo C."/>
            <person name="Litvintseva A."/>
            <person name="Chen Y."/>
            <person name="Heitman J."/>
            <person name="Sun S."/>
            <person name="Springer D."/>
            <person name="Dromer F."/>
            <person name="Young S.K."/>
            <person name="Zeng Q."/>
            <person name="Gargeya S."/>
            <person name="Fitzgerald M."/>
            <person name="Abouelleil A."/>
            <person name="Alvarado L."/>
            <person name="Berlin A.M."/>
            <person name="Chapman S.B."/>
            <person name="Dewar J."/>
            <person name="Goldberg J."/>
            <person name="Griggs A."/>
            <person name="Gujja S."/>
            <person name="Hansen M."/>
            <person name="Howarth C."/>
            <person name="Imamovic A."/>
            <person name="Larimer J."/>
            <person name="McCowan C."/>
            <person name="Murphy C."/>
            <person name="Pearson M."/>
            <person name="Priest M."/>
            <person name="Roberts A."/>
            <person name="Saif S."/>
            <person name="Shea T."/>
            <person name="Sykes S."/>
            <person name="Wortman J."/>
            <person name="Nusbaum C."/>
            <person name="Birren B."/>
        </authorList>
    </citation>
    <scope>NUCLEOTIDE SEQUENCE [LARGE SCALE GENOMIC DNA]</scope>
    <source>
        <strain evidence="1">CBS 10118</strain>
    </source>
</reference>
<reference evidence="1" key="3">
    <citation type="submission" date="2014-01" db="EMBL/GenBank/DDBJ databases">
        <title>Evolution of pathogenesis and genome organization in the Tremellales.</title>
        <authorList>
            <person name="Cuomo C."/>
            <person name="Litvintseva A."/>
            <person name="Heitman J."/>
            <person name="Chen Y."/>
            <person name="Sun S."/>
            <person name="Springer D."/>
            <person name="Dromer F."/>
            <person name="Young S."/>
            <person name="Zeng Q."/>
            <person name="Chapman S."/>
            <person name="Gujja S."/>
            <person name="Saif S."/>
            <person name="Birren B."/>
        </authorList>
    </citation>
    <scope>NUCLEOTIDE SEQUENCE</scope>
    <source>
        <strain evidence="1">CBS 10118</strain>
    </source>
</reference>
<reference evidence="2" key="2">
    <citation type="submission" date="2013-07" db="EMBL/GenBank/DDBJ databases">
        <authorList>
            <consortium name="The Broad Institute Genome Sequencing Platform"/>
            <person name="Cuomo C."/>
            <person name="Litvintseva A."/>
            <person name="Chen Y."/>
            <person name="Heitman J."/>
            <person name="Sun S."/>
            <person name="Springer D."/>
            <person name="Dromer F."/>
            <person name="Young S.K."/>
            <person name="Zeng Q."/>
            <person name="Gargeya S."/>
            <person name="Fitzgerald M."/>
            <person name="Abouelleil A."/>
            <person name="Alvarado L."/>
            <person name="Berlin A.M."/>
            <person name="Chapman S.B."/>
            <person name="Dewar J."/>
            <person name="Goldberg J."/>
            <person name="Griggs A."/>
            <person name="Gujja S."/>
            <person name="Hansen M."/>
            <person name="Howarth C."/>
            <person name="Imamovic A."/>
            <person name="Larimer J."/>
            <person name="McCowan C."/>
            <person name="Murphy C."/>
            <person name="Pearson M."/>
            <person name="Priest M."/>
            <person name="Roberts A."/>
            <person name="Saif S."/>
            <person name="Shea T."/>
            <person name="Sykes S."/>
            <person name="Wortman J."/>
            <person name="Nusbaum C."/>
            <person name="Birren B."/>
        </authorList>
    </citation>
    <scope>NUCLEOTIDE SEQUENCE</scope>
    <source>
        <strain evidence="2">CBS 10118</strain>
    </source>
</reference>
<protein>
    <submittedName>
        <fullName evidence="1">Uncharacterized protein</fullName>
    </submittedName>
</protein>
<dbReference type="AlphaFoldDB" id="A0A1B9G4G4"/>
<gene>
    <name evidence="1" type="ORF">I302_03601</name>
    <name evidence="2" type="ORF">I302_100227</name>
</gene>
<dbReference type="KEGG" id="kbi:30208000"/>
<dbReference type="RefSeq" id="XP_019046995.1">
    <property type="nucleotide sequence ID" value="XM_019190247.1"/>
</dbReference>
<dbReference type="EMBL" id="KI894020">
    <property type="protein sequence ID" value="OCF25925.1"/>
    <property type="molecule type" value="Genomic_DNA"/>
</dbReference>
<dbReference type="GeneID" id="30208000"/>
<organism evidence="1">
    <name type="scientific">Kwoniella bestiolae CBS 10118</name>
    <dbReference type="NCBI Taxonomy" id="1296100"/>
    <lineage>
        <taxon>Eukaryota</taxon>
        <taxon>Fungi</taxon>
        <taxon>Dikarya</taxon>
        <taxon>Basidiomycota</taxon>
        <taxon>Agaricomycotina</taxon>
        <taxon>Tremellomycetes</taxon>
        <taxon>Tremellales</taxon>
        <taxon>Cryptococcaceae</taxon>
        <taxon>Kwoniella</taxon>
    </lineage>
</organism>
<dbReference type="Proteomes" id="UP000092730">
    <property type="component" value="Chromosome 1"/>
</dbReference>
<evidence type="ECO:0000313" key="1">
    <source>
        <dbReference type="EMBL" id="OCF25925.1"/>
    </source>
</evidence>
<sequence>MYPQACEVVGLKSTKTGKLISVMKFNDNQKEYDAGDWEMEYDTLRQSWLPRERLDWEKRTLDPIVTDMEERLTKGLKFDVDHSFDLAFIVTDEDFRRNKYGSKLLSKLTRNSIENSRPIRLYTSANYMNLVIANIMFQGFKSLFSKAATSTPADSSLDNGSQTTRIRPVSVDYLEENPEVKQAIIDTMKSALKQSQLHSEWFKGSSEAQDMYVYSQLGTAFDKEVEGGTLACDIYVEGHMDGPVYGLMAFEKPSQKYDNGEARGRYDPKIESSLGTIPGRLDWVNHTLMPAAAELKNKLHHKPTEETHL</sequence>
<name>A0A1B9G4G4_9TREE</name>
<dbReference type="EMBL" id="CP144541">
    <property type="protein sequence ID" value="WVW78274.1"/>
    <property type="molecule type" value="Genomic_DNA"/>
</dbReference>
<evidence type="ECO:0000313" key="3">
    <source>
        <dbReference type="Proteomes" id="UP000092730"/>
    </source>
</evidence>
<reference evidence="2" key="4">
    <citation type="submission" date="2024-02" db="EMBL/GenBank/DDBJ databases">
        <title>Comparative genomics of Cryptococcus and Kwoniella reveals pathogenesis evolution and contrasting modes of karyotype evolution via chromosome fusion or intercentromeric recombination.</title>
        <authorList>
            <person name="Coelho M.A."/>
            <person name="David-Palma M."/>
            <person name="Shea T."/>
            <person name="Bowers K."/>
            <person name="McGinley-Smith S."/>
            <person name="Mohammad A.W."/>
            <person name="Gnirke A."/>
            <person name="Yurkov A.M."/>
            <person name="Nowrousian M."/>
            <person name="Sun S."/>
            <person name="Cuomo C.A."/>
            <person name="Heitman J."/>
        </authorList>
    </citation>
    <scope>NUCLEOTIDE SEQUENCE</scope>
    <source>
        <strain evidence="2">CBS 10118</strain>
    </source>
</reference>
<accession>A0A1B9G4G4</accession>
<evidence type="ECO:0000313" key="2">
    <source>
        <dbReference type="EMBL" id="WVW78274.1"/>
    </source>
</evidence>
<keyword evidence="3" id="KW-1185">Reference proteome</keyword>
<dbReference type="VEuPathDB" id="FungiDB:I302_03601"/>
<proteinExistence type="predicted"/>